<reference evidence="2 3" key="1">
    <citation type="submission" date="2024-08" db="EMBL/GenBank/DDBJ databases">
        <authorList>
            <person name="Cucini C."/>
            <person name="Frati F."/>
        </authorList>
    </citation>
    <scope>NUCLEOTIDE SEQUENCE [LARGE SCALE GENOMIC DNA]</scope>
</reference>
<protein>
    <recommendedName>
        <fullName evidence="4">snRNA-activating protein complex subunit 1</fullName>
    </recommendedName>
</protein>
<dbReference type="EMBL" id="CAXLJM020000089">
    <property type="protein sequence ID" value="CAL8131623.1"/>
    <property type="molecule type" value="Genomic_DNA"/>
</dbReference>
<keyword evidence="3" id="KW-1185">Reference proteome</keyword>
<name>A0ABP1RND9_9HEXA</name>
<proteinExistence type="predicted"/>
<sequence>MSNNPKTLVRLWAALSSDFECLMAQYMQSKGWLYEDFASLCRKTRITLVMHVTQGKGKTKDEYYNRVTDMILQICKDLWLKAGTEESEINKSSRPKTLDDDKMEMKRALGGFFLLYTMYEKQPIRDRVKISLGMEDVKSMKKFCDNLQSLVPRLHNEVVFMIKSLMFINAFYYCIYAEEFRFDTPTRYFLNSSKSDVVQLTRRMRDQQDVLAYSTTHETVENAFNSMGHVKNVVAKDVMKTVQPAMLYKHMSEESVFSMLVKTLPLECIRDAFVKLDKLVDTPVATLETLTATEAIDRRMMMETRRRMERARKKATQAMGRDGEHKAIRPYVREGGIFGRKKEVEEGEDRMKKRERGACNGNLWTYINGHDFDKPMGEKRENPPPVPSTSTGASTASHTFKTDQMDEDDDDDL</sequence>
<evidence type="ECO:0000256" key="1">
    <source>
        <dbReference type="SAM" id="MobiDB-lite"/>
    </source>
</evidence>
<feature type="region of interest" description="Disordered" evidence="1">
    <location>
        <begin position="370"/>
        <end position="413"/>
    </location>
</feature>
<organism evidence="2 3">
    <name type="scientific">Orchesella dallaii</name>
    <dbReference type="NCBI Taxonomy" id="48710"/>
    <lineage>
        <taxon>Eukaryota</taxon>
        <taxon>Metazoa</taxon>
        <taxon>Ecdysozoa</taxon>
        <taxon>Arthropoda</taxon>
        <taxon>Hexapoda</taxon>
        <taxon>Collembola</taxon>
        <taxon>Entomobryomorpha</taxon>
        <taxon>Entomobryoidea</taxon>
        <taxon>Orchesellidae</taxon>
        <taxon>Orchesellinae</taxon>
        <taxon>Orchesella</taxon>
    </lineage>
</organism>
<dbReference type="Pfam" id="PF09808">
    <property type="entry name" value="SNAPC1"/>
    <property type="match status" value="1"/>
</dbReference>
<evidence type="ECO:0000313" key="2">
    <source>
        <dbReference type="EMBL" id="CAL8131623.1"/>
    </source>
</evidence>
<evidence type="ECO:0000313" key="3">
    <source>
        <dbReference type="Proteomes" id="UP001642540"/>
    </source>
</evidence>
<feature type="compositionally biased region" description="Low complexity" evidence="1">
    <location>
        <begin position="388"/>
        <end position="399"/>
    </location>
</feature>
<dbReference type="Proteomes" id="UP001642540">
    <property type="component" value="Unassembled WGS sequence"/>
</dbReference>
<dbReference type="InterPro" id="IPR019188">
    <property type="entry name" value="SNAPC1"/>
</dbReference>
<gene>
    <name evidence="2" type="ORF">ODALV1_LOCUS24252</name>
</gene>
<comment type="caution">
    <text evidence="2">The sequence shown here is derived from an EMBL/GenBank/DDBJ whole genome shotgun (WGS) entry which is preliminary data.</text>
</comment>
<accession>A0ABP1RND9</accession>
<feature type="compositionally biased region" description="Basic and acidic residues" evidence="1">
    <location>
        <begin position="370"/>
        <end position="382"/>
    </location>
</feature>
<evidence type="ECO:0008006" key="4">
    <source>
        <dbReference type="Google" id="ProtNLM"/>
    </source>
</evidence>